<accession>A0A6N6NRG0</accession>
<dbReference type="Proteomes" id="UP000468668">
    <property type="component" value="Unassembled WGS sequence"/>
</dbReference>
<name>A0A6N6NRG0_9ACTN</name>
<evidence type="ECO:0000313" key="1">
    <source>
        <dbReference type="EMBL" id="KAB1642868.1"/>
    </source>
</evidence>
<evidence type="ECO:0000313" key="2">
    <source>
        <dbReference type="Proteomes" id="UP000468668"/>
    </source>
</evidence>
<proteinExistence type="predicted"/>
<dbReference type="RefSeq" id="WP_211360965.1">
    <property type="nucleotide sequence ID" value="NZ_WAJR01000001.1"/>
</dbReference>
<keyword evidence="2" id="KW-1185">Reference proteome</keyword>
<dbReference type="GeneID" id="98656842"/>
<comment type="caution">
    <text evidence="1">The sequence shown here is derived from an EMBL/GenBank/DDBJ whole genome shotgun (WGS) entry which is preliminary data.</text>
</comment>
<protein>
    <submittedName>
        <fullName evidence="1">Uncharacterized protein</fullName>
    </submittedName>
</protein>
<gene>
    <name evidence="1" type="ORF">F8C90_00310</name>
</gene>
<dbReference type="AlphaFoldDB" id="A0A6N6NRG0"/>
<sequence length="140" mass="15864">MALSLALASLQYSAILSKVVMPNTIASAKIGDDAASAVEQRVLGWCRSHKGASVAERREAAKLIVEGFMQTYDDKAAEFAPQWYDHPHSRAARGSSRQARLNPHPRLAHVYHERFLFLEVCDARQLQRRQARQTHSRRNR</sequence>
<organism evidence="1 2">
    <name type="scientific">Ellagibacter isourolithinifaciens</name>
    <dbReference type="NCBI Taxonomy" id="2137581"/>
    <lineage>
        <taxon>Bacteria</taxon>
        <taxon>Bacillati</taxon>
        <taxon>Actinomycetota</taxon>
        <taxon>Coriobacteriia</taxon>
        <taxon>Eggerthellales</taxon>
        <taxon>Eggerthellaceae</taxon>
        <taxon>Ellagibacter</taxon>
    </lineage>
</organism>
<reference evidence="1 2" key="1">
    <citation type="submission" date="2019-09" db="EMBL/GenBank/DDBJ databases">
        <title>Whole genome shotgun sequencing (WGS) of Ellagibacter isourolithinifaciens DSM 104140(T) and Adlercreutzia muris DSM 29508(T).</title>
        <authorList>
            <person name="Stoll D.A."/>
            <person name="Danylec N."/>
            <person name="Huch M."/>
        </authorList>
    </citation>
    <scope>NUCLEOTIDE SEQUENCE [LARGE SCALE GENOMIC DNA]</scope>
    <source>
        <strain evidence="1 2">DSM 104140</strain>
    </source>
</reference>
<dbReference type="EMBL" id="WAJR01000001">
    <property type="protein sequence ID" value="KAB1642868.1"/>
    <property type="molecule type" value="Genomic_DNA"/>
</dbReference>